<feature type="domain" description="PARP catalytic" evidence="5">
    <location>
        <begin position="378"/>
        <end position="571"/>
    </location>
</feature>
<sequence length="571" mass="66953">MSEMARCNTTTQNDFNFLVVEAAIEKQWNIVDALFQRDIQFSESALQTILLEAFKQKKKYILYGLMYSPFINLEKCILHGIENSEEDLTNYILRHFDHFNEIFISETFKSAVKSRHLRIIRLLISQHTSYSVDLQTILEAREISTVPNNVGQDGKLQNISSLLNQRLDIIASELTHPTPTKLSYAFSRSRLCFKSSTHVARSTLHLNLNFHMNMASNRDFILELSGKIILNRKYSQGSREPLPSYSSGQLVHADLLCILGREVWRAEFTDNCIKLKGTNSDKTIFLRRLQKQIPHLWYYQDDNGIWEEYRNTLTSEIIDNCKFQNQNKINFQINKFSYEICLNSMTQKNNMSGKIRNIKRRPKRSYDYSNSEDCELHELLPPTWDLMKPLEVLKLVKLSPHSSEYLKVFNRISNQQTIQSNTVSIDRIQNPYLWRSFQNRLQEMKEQNCNPMVLKLFHCTSEDYLNIICQENIDYRQYVNRYSYGAHFSQTINHAKMNAQRLLFINGLVYILAHVAVGTITTFNPNIIRPPISPATNFPYDTAVDNELKPNLYVKYESQEYYPEYIIRLKN</sequence>
<dbReference type="InterPro" id="IPR012317">
    <property type="entry name" value="Poly(ADP-ribose)pol_cat_dom"/>
</dbReference>
<evidence type="ECO:0000259" key="4">
    <source>
        <dbReference type="PROSITE" id="PS50918"/>
    </source>
</evidence>
<dbReference type="InterPro" id="IPR037197">
    <property type="entry name" value="WWE_dom_sf"/>
</dbReference>
<feature type="domain" description="WWE" evidence="4">
    <location>
        <begin position="283"/>
        <end position="360"/>
    </location>
</feature>
<protein>
    <submittedName>
        <fullName evidence="6">Uncharacterized protein</fullName>
    </submittedName>
</protein>
<dbReference type="GO" id="GO:1990404">
    <property type="term" value="F:NAD+-protein mono-ADP-ribosyltransferase activity"/>
    <property type="evidence" value="ECO:0007669"/>
    <property type="project" value="TreeGrafter"/>
</dbReference>
<reference evidence="6 7" key="1">
    <citation type="submission" date="2024-05" db="EMBL/GenBank/DDBJ databases">
        <authorList>
            <person name="Wallberg A."/>
        </authorList>
    </citation>
    <scope>NUCLEOTIDE SEQUENCE [LARGE SCALE GENOMIC DNA]</scope>
</reference>
<evidence type="ECO:0000256" key="2">
    <source>
        <dbReference type="ARBA" id="ARBA00023242"/>
    </source>
</evidence>
<evidence type="ECO:0000313" key="6">
    <source>
        <dbReference type="EMBL" id="CAL4128367.1"/>
    </source>
</evidence>
<comment type="subcellular location">
    <subcellularLocation>
        <location evidence="1">Nucleus</location>
    </subcellularLocation>
</comment>
<dbReference type="AlphaFoldDB" id="A0AAV2RJK1"/>
<dbReference type="Gene3D" id="3.30.720.50">
    <property type="match status" value="1"/>
</dbReference>
<keyword evidence="7" id="KW-1185">Reference proteome</keyword>
<dbReference type="InterPro" id="IPR051712">
    <property type="entry name" value="ARTD-AVP"/>
</dbReference>
<dbReference type="Gene3D" id="3.90.228.10">
    <property type="match status" value="1"/>
</dbReference>
<organism evidence="6 7">
    <name type="scientific">Meganyctiphanes norvegica</name>
    <name type="common">Northern krill</name>
    <name type="synonym">Thysanopoda norvegica</name>
    <dbReference type="NCBI Taxonomy" id="48144"/>
    <lineage>
        <taxon>Eukaryota</taxon>
        <taxon>Metazoa</taxon>
        <taxon>Ecdysozoa</taxon>
        <taxon>Arthropoda</taxon>
        <taxon>Crustacea</taxon>
        <taxon>Multicrustacea</taxon>
        <taxon>Malacostraca</taxon>
        <taxon>Eumalacostraca</taxon>
        <taxon>Eucarida</taxon>
        <taxon>Euphausiacea</taxon>
        <taxon>Euphausiidae</taxon>
        <taxon>Meganyctiphanes</taxon>
    </lineage>
</organism>
<dbReference type="Proteomes" id="UP001497623">
    <property type="component" value="Unassembled WGS sequence"/>
</dbReference>
<evidence type="ECO:0000256" key="3">
    <source>
        <dbReference type="ARBA" id="ARBA00024347"/>
    </source>
</evidence>
<dbReference type="PANTHER" id="PTHR45740">
    <property type="entry name" value="POLY [ADP-RIBOSE] POLYMERASE"/>
    <property type="match status" value="1"/>
</dbReference>
<dbReference type="GO" id="GO:0003950">
    <property type="term" value="F:NAD+ poly-ADP-ribosyltransferase activity"/>
    <property type="evidence" value="ECO:0007669"/>
    <property type="project" value="InterPro"/>
</dbReference>
<accession>A0AAV2RJK1</accession>
<dbReference type="GO" id="GO:0005634">
    <property type="term" value="C:nucleus"/>
    <property type="evidence" value="ECO:0007669"/>
    <property type="project" value="UniProtKB-SubCell"/>
</dbReference>
<dbReference type="EMBL" id="CAXKWB010025562">
    <property type="protein sequence ID" value="CAL4128367.1"/>
    <property type="molecule type" value="Genomic_DNA"/>
</dbReference>
<dbReference type="PANTHER" id="PTHR45740:SF2">
    <property type="entry name" value="POLY [ADP-RIBOSE] POLYMERASE"/>
    <property type="match status" value="1"/>
</dbReference>
<comment type="similarity">
    <text evidence="3">Belongs to the ARTD/PARP family.</text>
</comment>
<dbReference type="InterPro" id="IPR004170">
    <property type="entry name" value="WWE_dom"/>
</dbReference>
<evidence type="ECO:0000313" key="7">
    <source>
        <dbReference type="Proteomes" id="UP001497623"/>
    </source>
</evidence>
<evidence type="ECO:0000259" key="5">
    <source>
        <dbReference type="PROSITE" id="PS51059"/>
    </source>
</evidence>
<dbReference type="PROSITE" id="PS51059">
    <property type="entry name" value="PARP_CATALYTIC"/>
    <property type="match status" value="1"/>
</dbReference>
<dbReference type="SUPFAM" id="SSF117839">
    <property type="entry name" value="WWE domain"/>
    <property type="match status" value="1"/>
</dbReference>
<dbReference type="SUPFAM" id="SSF56399">
    <property type="entry name" value="ADP-ribosylation"/>
    <property type="match status" value="1"/>
</dbReference>
<keyword evidence="2" id="KW-0539">Nucleus</keyword>
<evidence type="ECO:0000256" key="1">
    <source>
        <dbReference type="ARBA" id="ARBA00004123"/>
    </source>
</evidence>
<dbReference type="PROSITE" id="PS50918">
    <property type="entry name" value="WWE"/>
    <property type="match status" value="1"/>
</dbReference>
<feature type="non-terminal residue" evidence="6">
    <location>
        <position position="571"/>
    </location>
</feature>
<gene>
    <name evidence="6" type="ORF">MNOR_LOCUS26060</name>
</gene>
<name>A0AAV2RJK1_MEGNR</name>
<comment type="caution">
    <text evidence="6">The sequence shown here is derived from an EMBL/GenBank/DDBJ whole genome shotgun (WGS) entry which is preliminary data.</text>
</comment>
<dbReference type="Pfam" id="PF02825">
    <property type="entry name" value="WWE"/>
    <property type="match status" value="1"/>
</dbReference>
<proteinExistence type="inferred from homology"/>